<dbReference type="PANTHER" id="PTHR46844:SF1">
    <property type="entry name" value="SLR5058 PROTEIN"/>
    <property type="match status" value="1"/>
</dbReference>
<dbReference type="PROSITE" id="PS50837">
    <property type="entry name" value="NACHT"/>
    <property type="match status" value="1"/>
</dbReference>
<reference evidence="3 4" key="1">
    <citation type="submission" date="2019-05" db="EMBL/GenBank/DDBJ databases">
        <title>Draft genome sequence of Actinomadura geliboluensis A8036.</title>
        <authorList>
            <person name="Saricaoglu S."/>
            <person name="Isik K."/>
        </authorList>
    </citation>
    <scope>NUCLEOTIDE SEQUENCE [LARGE SCALE GENOMIC DNA]</scope>
    <source>
        <strain evidence="3 4">A8036</strain>
    </source>
</reference>
<comment type="caution">
    <text evidence="3">The sequence shown here is derived from an EMBL/GenBank/DDBJ whole genome shotgun (WGS) entry which is preliminary data.</text>
</comment>
<dbReference type="PANTHER" id="PTHR46844">
    <property type="entry name" value="SLR5058 PROTEIN"/>
    <property type="match status" value="1"/>
</dbReference>
<dbReference type="InterPro" id="IPR027417">
    <property type="entry name" value="P-loop_NTPase"/>
</dbReference>
<evidence type="ECO:0000313" key="4">
    <source>
        <dbReference type="Proteomes" id="UP000305238"/>
    </source>
</evidence>
<dbReference type="Pfam" id="PF05729">
    <property type="entry name" value="NACHT"/>
    <property type="match status" value="1"/>
</dbReference>
<name>A0A5S4GPS6_9ACTN</name>
<dbReference type="SUPFAM" id="SSF52540">
    <property type="entry name" value="P-loop containing nucleoside triphosphate hydrolases"/>
    <property type="match status" value="1"/>
</dbReference>
<dbReference type="Proteomes" id="UP000305238">
    <property type="component" value="Unassembled WGS sequence"/>
</dbReference>
<feature type="domain" description="NACHT" evidence="2">
    <location>
        <begin position="195"/>
        <end position="329"/>
    </location>
</feature>
<dbReference type="RefSeq" id="WP_138641270.1">
    <property type="nucleotide sequence ID" value="NZ_VCKZ01000436.1"/>
</dbReference>
<keyword evidence="4" id="KW-1185">Reference proteome</keyword>
<sequence>MSESEEPVPGRTALAAQLGLLQAGLRQRGKTQKAAVEEANRRRRRAAGRPQDLPWPRKDGGVDLSLQTVNDWFPKRKGSKEPSVPADFEDLWSLVAVMLEWTRQLTDKRSESRLRYDWNRLYEDAQRGTGLGEEVRAYLKAVRKAADQHPHPGIPGQTAPPLAEVYVRQRSTPAARHGLHAEVEPAEAVFRKADRVCVLIGGPGCGKSTLLRTWLSEAASEWLDGTGSVGKTGAAVPVWVSAHFLARDQTPVPDALAAATRNLSRYGRHPELDPARFLARPCPGAHWQLLVDGLDELPNAAERRAVLEKLANAVAEDPPLYRCVVATRPLAGNELDVLDRLLDRRAPHYDLQPFTPGDLHTYTQKYFGTRWRQEEATHRAQYFTGALHSASLAELARTPLVSFMLCQLYLAEPERPLPKGRTAVYEAFTDLMYENNRSKHVADSHEEAIKNLVEGLQSPQARQEADEAARQAHEQLPELIDYLAHRWLTGHQAPAAATLASHKTLRRPGKVRPELWDAFLEDLLRHTGLLVQHPDGLSFPHQTLLEYHAARHATRNKQARRHTLRCLFGLSRFLPVWLQRLQARLWPDWLDWDFLLNLGEFLPWLKRLLVSPPQPDRPDQEPSYIGFLLDRLTSRDDRIGKKAEACLKAPKGIYFLKSQVRLRTNLPAESTALQLARYYASYPRTDDPTRRRELAETLAMVDQGWGVRLLESRANDPTLDEYSRYLRTKRKMEVERAARLLETRANEPIFTDPTLSFADRLAAAEALTKVDLERAVRLLEALAIDLSFDVGNRAAAANALEKVDPLQGRQLGADAMLEMAGGFY</sequence>
<gene>
    <name evidence="3" type="ORF">ETD96_37600</name>
</gene>
<evidence type="ECO:0000259" key="2">
    <source>
        <dbReference type="PROSITE" id="PS50837"/>
    </source>
</evidence>
<protein>
    <submittedName>
        <fullName evidence="3">NACHT domain-containing protein</fullName>
    </submittedName>
</protein>
<dbReference type="Gene3D" id="3.40.50.300">
    <property type="entry name" value="P-loop containing nucleotide triphosphate hydrolases"/>
    <property type="match status" value="1"/>
</dbReference>
<dbReference type="EMBL" id="VCKZ01000436">
    <property type="protein sequence ID" value="TMR28370.1"/>
    <property type="molecule type" value="Genomic_DNA"/>
</dbReference>
<dbReference type="AlphaFoldDB" id="A0A5S4GPS6"/>
<dbReference type="OrthoDB" id="135105at2"/>
<dbReference type="InterPro" id="IPR007111">
    <property type="entry name" value="NACHT_NTPase"/>
</dbReference>
<organism evidence="3 4">
    <name type="scientific">Actinomadura geliboluensis</name>
    <dbReference type="NCBI Taxonomy" id="882440"/>
    <lineage>
        <taxon>Bacteria</taxon>
        <taxon>Bacillati</taxon>
        <taxon>Actinomycetota</taxon>
        <taxon>Actinomycetes</taxon>
        <taxon>Streptosporangiales</taxon>
        <taxon>Thermomonosporaceae</taxon>
        <taxon>Actinomadura</taxon>
    </lineage>
</organism>
<proteinExistence type="predicted"/>
<evidence type="ECO:0000256" key="1">
    <source>
        <dbReference type="SAM" id="MobiDB-lite"/>
    </source>
</evidence>
<evidence type="ECO:0000313" key="3">
    <source>
        <dbReference type="EMBL" id="TMR28370.1"/>
    </source>
</evidence>
<feature type="region of interest" description="Disordered" evidence="1">
    <location>
        <begin position="25"/>
        <end position="60"/>
    </location>
</feature>
<accession>A0A5S4GPS6</accession>